<dbReference type="GO" id="GO:0000146">
    <property type="term" value="F:microfilament motor activity"/>
    <property type="evidence" value="ECO:0007669"/>
    <property type="project" value="TreeGrafter"/>
</dbReference>
<gene>
    <name evidence="7" type="ORF">DYB32_002159</name>
</gene>
<evidence type="ECO:0000256" key="1">
    <source>
        <dbReference type="ARBA" id="ARBA00022741"/>
    </source>
</evidence>
<dbReference type="VEuPathDB" id="FungiDB:H310_11525"/>
<dbReference type="Gene3D" id="3.40.850.10">
    <property type="entry name" value="Kinesin motor domain"/>
    <property type="match status" value="1"/>
</dbReference>
<proteinExistence type="predicted"/>
<sequence>MHSIASGAATTVWIENPVSPTTTTVAPLFVKARVVPNVHDVLPATTVHVQGAVDGTPFALHLPADRVWPADARDGVVDDLVDLTHVNNANILDALHVRFDANQTFTHVDNVLFAMNPWTDPTERYLRVDGETCSVPTALHAQANKPLVAMLTDALAKMNHGGAGGNGHHHSILMMGNSGSGKSYTANTLLQVAGTLHDAMKTKELSIPQVGRVLYRTALRYVLAAINGALDPCSGRPSTKILDIVDMPGFESLAQANVFETFCINYADEKLRQFFIQYMFKLELRIYATEALAAVPHLPFQDNQAVANRYHTHASFQADDARHCFAIHHSTETVMYTASDFVRVKADVDAALMRPLRASMDPGIAAMFGHVGSSHAYLSCDDILGLERCRTTPDAVAASTPVDASRLHDTRADAMQLGLRFIFFKRDAIDAIDAIRAQTLKELDTHVGRIQASEDALQHILGNLEQATAVEMGLELVEMVQHNRRVIDLHPPPRVVDGSTLSR</sequence>
<evidence type="ECO:0000259" key="6">
    <source>
        <dbReference type="SMART" id="SM00242"/>
    </source>
</evidence>
<name>A0A418B3Z0_9STRA</name>
<evidence type="ECO:0000256" key="5">
    <source>
        <dbReference type="ARBA" id="ARBA00023203"/>
    </source>
</evidence>
<keyword evidence="5" id="KW-0009">Actin-binding</keyword>
<keyword evidence="3" id="KW-0518">Myosin</keyword>
<keyword evidence="4" id="KW-0505">Motor protein</keyword>
<dbReference type="InterPro" id="IPR001609">
    <property type="entry name" value="Myosin_head_motor_dom-like"/>
</dbReference>
<reference evidence="7 8" key="1">
    <citation type="submission" date="2018-08" db="EMBL/GenBank/DDBJ databases">
        <title>Aphanomyces genome sequencing and annotation.</title>
        <authorList>
            <person name="Minardi D."/>
            <person name="Oidtmann B."/>
            <person name="Van Der Giezen M."/>
            <person name="Studholme D.J."/>
        </authorList>
    </citation>
    <scope>NUCLEOTIDE SEQUENCE [LARGE SCALE GENOMIC DNA]</scope>
    <source>
        <strain evidence="7 8">NJM0002</strain>
    </source>
</reference>
<evidence type="ECO:0000256" key="4">
    <source>
        <dbReference type="ARBA" id="ARBA00023175"/>
    </source>
</evidence>
<dbReference type="Gene3D" id="1.20.58.530">
    <property type="match status" value="1"/>
</dbReference>
<keyword evidence="2" id="KW-0067">ATP-binding</keyword>
<evidence type="ECO:0000313" key="8">
    <source>
        <dbReference type="Proteomes" id="UP000285060"/>
    </source>
</evidence>
<dbReference type="GO" id="GO:0016459">
    <property type="term" value="C:myosin complex"/>
    <property type="evidence" value="ECO:0007669"/>
    <property type="project" value="UniProtKB-KW"/>
</dbReference>
<dbReference type="SMART" id="SM00242">
    <property type="entry name" value="MYSc"/>
    <property type="match status" value="1"/>
</dbReference>
<dbReference type="SUPFAM" id="SSF52540">
    <property type="entry name" value="P-loop containing nucleoside triphosphate hydrolases"/>
    <property type="match status" value="1"/>
</dbReference>
<dbReference type="InterPro" id="IPR036961">
    <property type="entry name" value="Kinesin_motor_dom_sf"/>
</dbReference>
<comment type="caution">
    <text evidence="7">The sequence shown here is derived from an EMBL/GenBank/DDBJ whole genome shotgun (WGS) entry which is preliminary data.</text>
</comment>
<evidence type="ECO:0000256" key="3">
    <source>
        <dbReference type="ARBA" id="ARBA00023123"/>
    </source>
</evidence>
<keyword evidence="8" id="KW-1185">Reference proteome</keyword>
<dbReference type="Pfam" id="PF00063">
    <property type="entry name" value="Myosin_head"/>
    <property type="match status" value="1"/>
</dbReference>
<keyword evidence="1" id="KW-0547">Nucleotide-binding</keyword>
<evidence type="ECO:0000256" key="2">
    <source>
        <dbReference type="ARBA" id="ARBA00022840"/>
    </source>
</evidence>
<dbReference type="PANTHER" id="PTHR13140:SF550">
    <property type="entry name" value="MYOSIN-IIIB ISOFORM X1"/>
    <property type="match status" value="1"/>
</dbReference>
<dbReference type="GO" id="GO:0051015">
    <property type="term" value="F:actin filament binding"/>
    <property type="evidence" value="ECO:0007669"/>
    <property type="project" value="TreeGrafter"/>
</dbReference>
<dbReference type="GO" id="GO:0007015">
    <property type="term" value="P:actin filament organization"/>
    <property type="evidence" value="ECO:0007669"/>
    <property type="project" value="TreeGrafter"/>
</dbReference>
<dbReference type="Proteomes" id="UP000285060">
    <property type="component" value="Unassembled WGS sequence"/>
</dbReference>
<dbReference type="GO" id="GO:0016020">
    <property type="term" value="C:membrane"/>
    <property type="evidence" value="ECO:0007669"/>
    <property type="project" value="TreeGrafter"/>
</dbReference>
<dbReference type="GO" id="GO:0005737">
    <property type="term" value="C:cytoplasm"/>
    <property type="evidence" value="ECO:0007669"/>
    <property type="project" value="TreeGrafter"/>
</dbReference>
<accession>A0A418B3Z0</accession>
<organism evidence="7 8">
    <name type="scientific">Aphanomyces invadans</name>
    <dbReference type="NCBI Taxonomy" id="157072"/>
    <lineage>
        <taxon>Eukaryota</taxon>
        <taxon>Sar</taxon>
        <taxon>Stramenopiles</taxon>
        <taxon>Oomycota</taxon>
        <taxon>Saprolegniomycetes</taxon>
        <taxon>Saprolegniales</taxon>
        <taxon>Verrucalvaceae</taxon>
        <taxon>Aphanomyces</taxon>
    </lineage>
</organism>
<evidence type="ECO:0000313" key="7">
    <source>
        <dbReference type="EMBL" id="RHY32850.1"/>
    </source>
</evidence>
<dbReference type="InterPro" id="IPR027417">
    <property type="entry name" value="P-loop_NTPase"/>
</dbReference>
<dbReference type="GO" id="GO:0005524">
    <property type="term" value="F:ATP binding"/>
    <property type="evidence" value="ECO:0007669"/>
    <property type="project" value="UniProtKB-KW"/>
</dbReference>
<dbReference type="EMBL" id="QUSY01000109">
    <property type="protein sequence ID" value="RHY32850.1"/>
    <property type="molecule type" value="Genomic_DNA"/>
</dbReference>
<feature type="domain" description="Myosin motor" evidence="6">
    <location>
        <begin position="69"/>
        <end position="438"/>
    </location>
</feature>
<protein>
    <recommendedName>
        <fullName evidence="6">Myosin motor domain-containing protein</fullName>
    </recommendedName>
</protein>
<dbReference type="AlphaFoldDB" id="A0A418B3Z0"/>
<dbReference type="PANTHER" id="PTHR13140">
    <property type="entry name" value="MYOSIN"/>
    <property type="match status" value="1"/>
</dbReference>